<dbReference type="PANTHER" id="PTHR21141:SF5">
    <property type="entry name" value="LARGE RIBOSOMAL SUBUNIT PROTEIN P2"/>
    <property type="match status" value="1"/>
</dbReference>
<keyword evidence="4" id="KW-0687">Ribonucleoprotein</keyword>
<organism evidence="8">
    <name type="scientific">Patiria pectinifera</name>
    <name type="common">Starfish</name>
    <name type="synonym">Asterina pectinifera</name>
    <dbReference type="NCBI Taxonomy" id="7594"/>
    <lineage>
        <taxon>Eukaryota</taxon>
        <taxon>Metazoa</taxon>
        <taxon>Echinodermata</taxon>
        <taxon>Eleutherozoa</taxon>
        <taxon>Asterozoa</taxon>
        <taxon>Asteroidea</taxon>
        <taxon>Valvatacea</taxon>
        <taxon>Valvatida</taxon>
        <taxon>Asterinidae</taxon>
        <taxon>Patiria</taxon>
    </lineage>
</organism>
<comment type="similarity">
    <text evidence="2">Belongs to the eukaryotic ribosomal protein P1/P2 family.</text>
</comment>
<dbReference type="GO" id="GO:0022625">
    <property type="term" value="C:cytosolic large ribosomal subunit"/>
    <property type="evidence" value="ECO:0007669"/>
    <property type="project" value="InterPro"/>
</dbReference>
<evidence type="ECO:0000313" key="8">
    <source>
        <dbReference type="EMBL" id="ACD93721.1"/>
    </source>
</evidence>
<comment type="function">
    <text evidence="1">Plays an important role in the elongation step of protein synthesis.</text>
</comment>
<dbReference type="HAMAP" id="MF_01478">
    <property type="entry name" value="Ribosomal_L12_arch"/>
    <property type="match status" value="1"/>
</dbReference>
<keyword evidence="3 8" id="KW-0689">Ribosomal protein</keyword>
<protein>
    <recommendedName>
        <fullName evidence="5">Large ribosomal subunit protein P2</fullName>
    </recommendedName>
    <alternativeName>
        <fullName evidence="6">60S acidic ribosomal protein P2</fullName>
    </alternativeName>
</protein>
<dbReference type="GO" id="GO:0002182">
    <property type="term" value="P:cytoplasmic translational elongation"/>
    <property type="evidence" value="ECO:0007669"/>
    <property type="project" value="InterPro"/>
</dbReference>
<dbReference type="FunFam" id="1.10.10.1410:FF:000002">
    <property type="entry name" value="60S acidic ribosomal protein P2"/>
    <property type="match status" value="1"/>
</dbReference>
<accession>B3GQX2</accession>
<dbReference type="PANTHER" id="PTHR21141">
    <property type="entry name" value="60S ACIDIC RIBOSOMAL PROTEIN FAMILY MEMBER"/>
    <property type="match status" value="1"/>
</dbReference>
<evidence type="ECO:0000256" key="5">
    <source>
        <dbReference type="ARBA" id="ARBA00035301"/>
    </source>
</evidence>
<evidence type="ECO:0000256" key="1">
    <source>
        <dbReference type="ARBA" id="ARBA00003362"/>
    </source>
</evidence>
<dbReference type="Gene3D" id="1.10.10.1410">
    <property type="match status" value="1"/>
</dbReference>
<evidence type="ECO:0000256" key="3">
    <source>
        <dbReference type="ARBA" id="ARBA00022980"/>
    </source>
</evidence>
<dbReference type="AlphaFoldDB" id="B3GQX2"/>
<evidence type="ECO:0000256" key="4">
    <source>
        <dbReference type="ARBA" id="ARBA00023274"/>
    </source>
</evidence>
<dbReference type="EMBL" id="EU722435">
    <property type="protein sequence ID" value="ACD93721.1"/>
    <property type="molecule type" value="mRNA"/>
</dbReference>
<dbReference type="InterPro" id="IPR044076">
    <property type="entry name" value="Ribosomal_P2"/>
</dbReference>
<dbReference type="InterPro" id="IPR027534">
    <property type="entry name" value="Ribosomal_P1/P2"/>
</dbReference>
<feature type="region of interest" description="Disordered" evidence="7">
    <location>
        <begin position="73"/>
        <end position="112"/>
    </location>
</feature>
<name>B3GQX2_PATPE</name>
<evidence type="ECO:0000256" key="6">
    <source>
        <dbReference type="ARBA" id="ARBA00035443"/>
    </source>
</evidence>
<evidence type="ECO:0000256" key="2">
    <source>
        <dbReference type="ARBA" id="ARBA00005436"/>
    </source>
</evidence>
<dbReference type="Pfam" id="PF00428">
    <property type="entry name" value="Ribosomal_60s"/>
    <property type="match status" value="1"/>
</dbReference>
<feature type="compositionally biased region" description="Gly residues" evidence="7">
    <location>
        <begin position="74"/>
        <end position="83"/>
    </location>
</feature>
<reference evidence="8" key="1">
    <citation type="submission" date="2008-05" db="EMBL/GenBank/DDBJ databases">
        <authorList>
            <person name="Tajima H."/>
            <person name="Hirohashi N."/>
            <person name="Chiba K."/>
        </authorList>
    </citation>
    <scope>NUCLEOTIDE SEQUENCE</scope>
</reference>
<evidence type="ECO:0000256" key="7">
    <source>
        <dbReference type="SAM" id="MobiDB-lite"/>
    </source>
</evidence>
<dbReference type="CDD" id="cd05833">
    <property type="entry name" value="Ribosomal_P2"/>
    <property type="match status" value="1"/>
</dbReference>
<proteinExistence type="evidence at transcript level"/>
<dbReference type="GO" id="GO:0003735">
    <property type="term" value="F:structural constituent of ribosome"/>
    <property type="evidence" value="ECO:0007669"/>
    <property type="project" value="InterPro"/>
</dbReference>
<sequence length="112" mass="11330">MRYVAAYLLAVLGGNASPSAKDIKQILETVAVGVEDEQLNKVIEQLSGKNIDEVIAEGQSMLASVPTGGVAAAAGGGGGGGEAAGAAAVEEEKKKEESEEESDDDMGFGLFD</sequence>
<dbReference type="InterPro" id="IPR038716">
    <property type="entry name" value="P1/P2_N_sf"/>
</dbReference>